<proteinExistence type="predicted"/>
<accession>A0ABS7T7D4</accession>
<dbReference type="RefSeq" id="WP_223676247.1">
    <property type="nucleotide sequence ID" value="NZ_JAINZW010000004.1"/>
</dbReference>
<dbReference type="SUPFAM" id="SSF48317">
    <property type="entry name" value="Acid phosphatase/Vanadium-dependent haloperoxidase"/>
    <property type="match status" value="1"/>
</dbReference>
<evidence type="ECO:0000313" key="2">
    <source>
        <dbReference type="EMBL" id="MBZ4039792.1"/>
    </source>
</evidence>
<gene>
    <name evidence="2" type="ORF">K6753_09620</name>
</gene>
<dbReference type="InterPro" id="IPR036938">
    <property type="entry name" value="PAP2/HPO_sf"/>
</dbReference>
<evidence type="ECO:0000256" key="1">
    <source>
        <dbReference type="SAM" id="Phobius"/>
    </source>
</evidence>
<feature type="transmembrane region" description="Helical" evidence="1">
    <location>
        <begin position="38"/>
        <end position="58"/>
    </location>
</feature>
<sequence>MSRMAAQGLARAVSIVLHPFVVFAALTLLATWMLDREALPRVVAGLGVAIGAVWVFVWQRVSSGRWGTVDASRPHERPLLYAVVLVVVVGLWAWLGMASPLARGVAAAGTMLALAGLLNRWIKLSLHMASLAFAGAAAWPLSPWLGAASLALLPLLGWSRLHLRRHAWPEVVGGTVLGALAGMATW</sequence>
<feature type="transmembrane region" description="Helical" evidence="1">
    <location>
        <begin position="79"/>
        <end position="95"/>
    </location>
</feature>
<name>A0ABS7T7D4_9GAMM</name>
<keyword evidence="1" id="KW-0472">Membrane</keyword>
<keyword evidence="1" id="KW-0812">Transmembrane</keyword>
<protein>
    <recommendedName>
        <fullName evidence="4">Phosphoesterase PA-phosphatase</fullName>
    </recommendedName>
</protein>
<organism evidence="2 3">
    <name type="scientific">Novilysobacter selenitireducens</name>
    <dbReference type="NCBI Taxonomy" id="2872639"/>
    <lineage>
        <taxon>Bacteria</taxon>
        <taxon>Pseudomonadati</taxon>
        <taxon>Pseudomonadota</taxon>
        <taxon>Gammaproteobacteria</taxon>
        <taxon>Lysobacterales</taxon>
        <taxon>Lysobacteraceae</taxon>
        <taxon>Novilysobacter</taxon>
    </lineage>
</organism>
<keyword evidence="1" id="KW-1133">Transmembrane helix</keyword>
<reference evidence="2 3" key="1">
    <citation type="submission" date="2021-09" db="EMBL/GenBank/DDBJ databases">
        <title>Lysobacter sp. 13A isolated from the river sediment.</title>
        <authorList>
            <person name="Liu H."/>
            <person name="Li S."/>
            <person name="Mao S."/>
        </authorList>
    </citation>
    <scope>NUCLEOTIDE SEQUENCE [LARGE SCALE GENOMIC DNA]</scope>
    <source>
        <strain evidence="2 3">13A</strain>
    </source>
</reference>
<feature type="transmembrane region" description="Helical" evidence="1">
    <location>
        <begin position="101"/>
        <end position="119"/>
    </location>
</feature>
<dbReference type="Proteomes" id="UP001430954">
    <property type="component" value="Unassembled WGS sequence"/>
</dbReference>
<dbReference type="EMBL" id="JAINZW010000004">
    <property type="protein sequence ID" value="MBZ4039792.1"/>
    <property type="molecule type" value="Genomic_DNA"/>
</dbReference>
<keyword evidence="3" id="KW-1185">Reference proteome</keyword>
<comment type="caution">
    <text evidence="2">The sequence shown here is derived from an EMBL/GenBank/DDBJ whole genome shotgun (WGS) entry which is preliminary data.</text>
</comment>
<feature type="transmembrane region" description="Helical" evidence="1">
    <location>
        <begin position="12"/>
        <end position="32"/>
    </location>
</feature>
<evidence type="ECO:0000313" key="3">
    <source>
        <dbReference type="Proteomes" id="UP001430954"/>
    </source>
</evidence>
<feature type="transmembrane region" description="Helical" evidence="1">
    <location>
        <begin position="131"/>
        <end position="155"/>
    </location>
</feature>
<evidence type="ECO:0008006" key="4">
    <source>
        <dbReference type="Google" id="ProtNLM"/>
    </source>
</evidence>